<dbReference type="Proteomes" id="UP000198541">
    <property type="component" value="Unassembled WGS sequence"/>
</dbReference>
<dbReference type="EMBL" id="FNIM01000004">
    <property type="protein sequence ID" value="SDN45717.1"/>
    <property type="molecule type" value="Genomic_DNA"/>
</dbReference>
<proteinExistence type="predicted"/>
<feature type="region of interest" description="Disordered" evidence="1">
    <location>
        <begin position="73"/>
        <end position="114"/>
    </location>
</feature>
<evidence type="ECO:0000256" key="1">
    <source>
        <dbReference type="SAM" id="MobiDB-lite"/>
    </source>
</evidence>
<gene>
    <name evidence="2" type="ORF">SAMN05216355_10474</name>
</gene>
<organism evidence="2 3">
    <name type="scientific">Actinomyces ruminicola</name>
    <dbReference type="NCBI Taxonomy" id="332524"/>
    <lineage>
        <taxon>Bacteria</taxon>
        <taxon>Bacillati</taxon>
        <taxon>Actinomycetota</taxon>
        <taxon>Actinomycetes</taxon>
        <taxon>Actinomycetales</taxon>
        <taxon>Actinomycetaceae</taxon>
        <taxon>Actinomyces</taxon>
    </lineage>
</organism>
<evidence type="ECO:0000313" key="2">
    <source>
        <dbReference type="EMBL" id="SDN45717.1"/>
    </source>
</evidence>
<dbReference type="AlphaFoldDB" id="A0A1H0BJB3"/>
<name>A0A1H0BJB3_9ACTO</name>
<sequence length="234" mass="23689">MSASESDRPWVSVSEPLRLVGSGSPSRLALPSPVSLARSASDRSPSRTCSERGLLASGASASGLLVREECGPALSPVGAGWPGRSERPVSWPDSEDRPEPSRPPASWSASGLDPSRALLSGRSASARAGLASGASVVSCAGREAFVPVPSSAWVPLAEPASPPSAGTLPLPARLVPASEPPPSVRAVLASGVLVRLPSEPLRACGESAVVPVLACAALWAEEGARVSPWIGSMP</sequence>
<feature type="region of interest" description="Disordered" evidence="1">
    <location>
        <begin position="1"/>
        <end position="53"/>
    </location>
</feature>
<keyword evidence="3" id="KW-1185">Reference proteome</keyword>
<accession>A0A1H0BJB3</accession>
<evidence type="ECO:0000313" key="3">
    <source>
        <dbReference type="Proteomes" id="UP000198541"/>
    </source>
</evidence>
<reference evidence="3" key="1">
    <citation type="submission" date="2016-10" db="EMBL/GenBank/DDBJ databases">
        <authorList>
            <person name="Varghese N."/>
            <person name="Submissions S."/>
        </authorList>
    </citation>
    <scope>NUCLEOTIDE SEQUENCE [LARGE SCALE GENOMIC DNA]</scope>
    <source>
        <strain evidence="3">DSM 27982</strain>
    </source>
</reference>
<protein>
    <submittedName>
        <fullName evidence="2">Uncharacterized protein</fullName>
    </submittedName>
</protein>